<feature type="transmembrane region" description="Helical" evidence="6">
    <location>
        <begin position="157"/>
        <end position="177"/>
    </location>
</feature>
<dbReference type="AlphaFoldDB" id="A0A0R3WPG1"/>
<sequence length="301" mass="34064">SGVVTSVLFYRRWRSAETQTRSKVDEANHEAWICTRAALSLIGMAPIARYVELLAIYRRLSRLERRQGTEDKPPPKVRQFQYRDVAPMNPREPVVSSAASVELENLRRLRRLFVQFDFDACVVALANASIGAGPFAIAQGVLYFRRLLLNRMMPTSTSGAILGAFIFSIIWLTSAACQFQPDAHYLPCSELLRSPAHRHQHLVSASGRILLFFARFVHITIRLITFTLFAGLFDWLLAVVVAVHQVVYLVTLLIYRGSKGVLSSAYKAHPNYKRPLDQRLKVSERFISLTPLSLAAKVLFF</sequence>
<feature type="transmembrane region" description="Helical" evidence="6">
    <location>
        <begin position="209"/>
        <end position="229"/>
    </location>
</feature>
<keyword evidence="5 6" id="KW-0472">Membrane</keyword>
<keyword evidence="4 6" id="KW-1133">Transmembrane helix</keyword>
<dbReference type="EMBL" id="UYWX01001310">
    <property type="protein sequence ID" value="VDM20740.1"/>
    <property type="molecule type" value="Genomic_DNA"/>
</dbReference>
<evidence type="ECO:0000256" key="2">
    <source>
        <dbReference type="ARBA" id="ARBA00008789"/>
    </source>
</evidence>
<keyword evidence="8" id="KW-1185">Reference proteome</keyword>
<dbReference type="Pfam" id="PF09815">
    <property type="entry name" value="XK-related"/>
    <property type="match status" value="1"/>
</dbReference>
<dbReference type="WBParaSite" id="TTAC_0000265101-mRNA-1">
    <property type="protein sequence ID" value="TTAC_0000265101-mRNA-1"/>
    <property type="gene ID" value="TTAC_0000265101"/>
</dbReference>
<evidence type="ECO:0000313" key="9">
    <source>
        <dbReference type="WBParaSite" id="TTAC_0000265101-mRNA-1"/>
    </source>
</evidence>
<comment type="similarity">
    <text evidence="2 6">Belongs to the XK family.</text>
</comment>
<evidence type="ECO:0000313" key="8">
    <source>
        <dbReference type="Proteomes" id="UP000274429"/>
    </source>
</evidence>
<name>A0A0R3WPG1_HYDTA</name>
<evidence type="ECO:0000256" key="1">
    <source>
        <dbReference type="ARBA" id="ARBA00004141"/>
    </source>
</evidence>
<keyword evidence="3 6" id="KW-0812">Transmembrane</keyword>
<accession>A0A0R3WPG1</accession>
<evidence type="ECO:0000313" key="7">
    <source>
        <dbReference type="EMBL" id="VDM20740.1"/>
    </source>
</evidence>
<dbReference type="Proteomes" id="UP000274429">
    <property type="component" value="Unassembled WGS sequence"/>
</dbReference>
<evidence type="ECO:0000256" key="3">
    <source>
        <dbReference type="ARBA" id="ARBA00022692"/>
    </source>
</evidence>
<reference evidence="9" key="1">
    <citation type="submission" date="2017-02" db="UniProtKB">
        <authorList>
            <consortium name="WormBaseParasite"/>
        </authorList>
    </citation>
    <scope>IDENTIFICATION</scope>
</reference>
<evidence type="ECO:0000256" key="6">
    <source>
        <dbReference type="RuleBase" id="RU910716"/>
    </source>
</evidence>
<dbReference type="STRING" id="6205.A0A0R3WPG1"/>
<reference evidence="7 8" key="2">
    <citation type="submission" date="2018-11" db="EMBL/GenBank/DDBJ databases">
        <authorList>
            <consortium name="Pathogen Informatics"/>
        </authorList>
    </citation>
    <scope>NUCLEOTIDE SEQUENCE [LARGE SCALE GENOMIC DNA]</scope>
</reference>
<comment type="subcellular location">
    <subcellularLocation>
        <location evidence="1 6">Membrane</location>
        <topology evidence="1 6">Multi-pass membrane protein</topology>
    </subcellularLocation>
</comment>
<gene>
    <name evidence="7" type="ORF">TTAC_LOCUS2636</name>
</gene>
<dbReference type="GO" id="GO:0005886">
    <property type="term" value="C:plasma membrane"/>
    <property type="evidence" value="ECO:0007669"/>
    <property type="project" value="UniProtKB-ARBA"/>
</dbReference>
<dbReference type="InterPro" id="IPR018629">
    <property type="entry name" value="XK-rel"/>
</dbReference>
<dbReference type="OrthoDB" id="6356248at2759"/>
<feature type="transmembrane region" description="Helical" evidence="6">
    <location>
        <begin position="235"/>
        <end position="255"/>
    </location>
</feature>
<evidence type="ECO:0000256" key="5">
    <source>
        <dbReference type="ARBA" id="ARBA00023136"/>
    </source>
</evidence>
<organism evidence="9">
    <name type="scientific">Hydatigena taeniaeformis</name>
    <name type="common">Feline tapeworm</name>
    <name type="synonym">Taenia taeniaeformis</name>
    <dbReference type="NCBI Taxonomy" id="6205"/>
    <lineage>
        <taxon>Eukaryota</taxon>
        <taxon>Metazoa</taxon>
        <taxon>Spiralia</taxon>
        <taxon>Lophotrochozoa</taxon>
        <taxon>Platyhelminthes</taxon>
        <taxon>Cestoda</taxon>
        <taxon>Eucestoda</taxon>
        <taxon>Cyclophyllidea</taxon>
        <taxon>Taeniidae</taxon>
        <taxon>Hydatigera</taxon>
    </lineage>
</organism>
<protein>
    <recommendedName>
        <fullName evidence="6">XK-related protein</fullName>
    </recommendedName>
</protein>
<evidence type="ECO:0000256" key="4">
    <source>
        <dbReference type="ARBA" id="ARBA00022989"/>
    </source>
</evidence>
<feature type="transmembrane region" description="Helical" evidence="6">
    <location>
        <begin position="116"/>
        <end position="137"/>
    </location>
</feature>
<proteinExistence type="inferred from homology"/>